<dbReference type="GO" id="GO:0016779">
    <property type="term" value="F:nucleotidyltransferase activity"/>
    <property type="evidence" value="ECO:0007669"/>
    <property type="project" value="UniProtKB-KW"/>
</dbReference>
<keyword evidence="4" id="KW-0548">Nucleotidyltransferase</keyword>
<reference evidence="11 12" key="1">
    <citation type="submission" date="2020-07" db="EMBL/GenBank/DDBJ databases">
        <authorList>
            <person name="Feng X."/>
        </authorList>
    </citation>
    <scope>NUCLEOTIDE SEQUENCE [LARGE SCALE GENOMIC DNA]</scope>
    <source>
        <strain evidence="11 12">JCM14086</strain>
    </source>
</reference>
<dbReference type="GO" id="GO:0005524">
    <property type="term" value="F:ATP binding"/>
    <property type="evidence" value="ECO:0007669"/>
    <property type="project" value="UniProtKB-KW"/>
</dbReference>
<keyword evidence="8" id="KW-0460">Magnesium</keyword>
<evidence type="ECO:0000259" key="10">
    <source>
        <dbReference type="Pfam" id="PF01909"/>
    </source>
</evidence>
<evidence type="ECO:0000256" key="5">
    <source>
        <dbReference type="ARBA" id="ARBA00022723"/>
    </source>
</evidence>
<evidence type="ECO:0000313" key="12">
    <source>
        <dbReference type="Proteomes" id="UP000525652"/>
    </source>
</evidence>
<dbReference type="Gene3D" id="3.30.460.10">
    <property type="entry name" value="Beta Polymerase, domain 2"/>
    <property type="match status" value="1"/>
</dbReference>
<dbReference type="InterPro" id="IPR052038">
    <property type="entry name" value="Type-VII_TA_antitoxin"/>
</dbReference>
<keyword evidence="3 11" id="KW-0808">Transferase</keyword>
<evidence type="ECO:0000256" key="3">
    <source>
        <dbReference type="ARBA" id="ARBA00022679"/>
    </source>
</evidence>
<comment type="cofactor">
    <cofactor evidence="1">
        <name>Mg(2+)</name>
        <dbReference type="ChEBI" id="CHEBI:18420"/>
    </cofactor>
</comment>
<dbReference type="GO" id="GO:0046872">
    <property type="term" value="F:metal ion binding"/>
    <property type="evidence" value="ECO:0007669"/>
    <property type="project" value="UniProtKB-KW"/>
</dbReference>
<dbReference type="RefSeq" id="WP_185691961.1">
    <property type="nucleotide sequence ID" value="NZ_JACHVA010000049.1"/>
</dbReference>
<dbReference type="PANTHER" id="PTHR33571">
    <property type="entry name" value="SSL8005 PROTEIN"/>
    <property type="match status" value="1"/>
</dbReference>
<dbReference type="AlphaFoldDB" id="A0A7X1AWT7"/>
<protein>
    <submittedName>
        <fullName evidence="11">Nucleotidyltransferase family protein</fullName>
    </submittedName>
</protein>
<proteinExistence type="inferred from homology"/>
<sequence length="101" mass="11204">MTGKDRFLQLIREESAFFKSYGIEELGLFGSVARGEEKAESDFDVLVKFEEGKKSFRNFVAVSDFLEERLGGPVDLVTVEGLSPHIGPSVLEETYNVPLAS</sequence>
<name>A0A7X1AWT7_9BACT</name>
<evidence type="ECO:0000313" key="11">
    <source>
        <dbReference type="EMBL" id="MBC2601239.1"/>
    </source>
</evidence>
<keyword evidence="12" id="KW-1185">Reference proteome</keyword>
<comment type="caution">
    <text evidence="11">The sequence shown here is derived from an EMBL/GenBank/DDBJ whole genome shotgun (WGS) entry which is preliminary data.</text>
</comment>
<feature type="domain" description="Polymerase nucleotidyl transferase" evidence="10">
    <location>
        <begin position="19"/>
        <end position="93"/>
    </location>
</feature>
<dbReference type="PANTHER" id="PTHR33571:SF14">
    <property type="entry name" value="PROTEIN ADENYLYLTRANSFERASE MJ0435-RELATED"/>
    <property type="match status" value="1"/>
</dbReference>
<evidence type="ECO:0000256" key="1">
    <source>
        <dbReference type="ARBA" id="ARBA00001946"/>
    </source>
</evidence>
<evidence type="ECO:0000256" key="4">
    <source>
        <dbReference type="ARBA" id="ARBA00022695"/>
    </source>
</evidence>
<dbReference type="SUPFAM" id="SSF81301">
    <property type="entry name" value="Nucleotidyltransferase"/>
    <property type="match status" value="1"/>
</dbReference>
<dbReference type="InterPro" id="IPR043519">
    <property type="entry name" value="NT_sf"/>
</dbReference>
<evidence type="ECO:0000256" key="6">
    <source>
        <dbReference type="ARBA" id="ARBA00022741"/>
    </source>
</evidence>
<keyword evidence="7" id="KW-0067">ATP-binding</keyword>
<dbReference type="Pfam" id="PF01909">
    <property type="entry name" value="NTP_transf_2"/>
    <property type="match status" value="1"/>
</dbReference>
<dbReference type="InterPro" id="IPR002934">
    <property type="entry name" value="Polymerase_NTP_transf_dom"/>
</dbReference>
<accession>A0A7X1AWT7</accession>
<evidence type="ECO:0000256" key="2">
    <source>
        <dbReference type="ARBA" id="ARBA00022649"/>
    </source>
</evidence>
<organism evidence="11 12">
    <name type="scientific">Puniceicoccus vermicola</name>
    <dbReference type="NCBI Taxonomy" id="388746"/>
    <lineage>
        <taxon>Bacteria</taxon>
        <taxon>Pseudomonadati</taxon>
        <taxon>Verrucomicrobiota</taxon>
        <taxon>Opitutia</taxon>
        <taxon>Puniceicoccales</taxon>
        <taxon>Puniceicoccaceae</taxon>
        <taxon>Puniceicoccus</taxon>
    </lineage>
</organism>
<gene>
    <name evidence="11" type="ORF">H5P30_05560</name>
</gene>
<evidence type="ECO:0000256" key="7">
    <source>
        <dbReference type="ARBA" id="ARBA00022840"/>
    </source>
</evidence>
<dbReference type="Proteomes" id="UP000525652">
    <property type="component" value="Unassembled WGS sequence"/>
</dbReference>
<comment type="similarity">
    <text evidence="9">Belongs to the MntA antitoxin family.</text>
</comment>
<keyword evidence="5" id="KW-0479">Metal-binding</keyword>
<dbReference type="CDD" id="cd05403">
    <property type="entry name" value="NT_KNTase_like"/>
    <property type="match status" value="1"/>
</dbReference>
<dbReference type="EMBL" id="JACHVA010000049">
    <property type="protein sequence ID" value="MBC2601239.1"/>
    <property type="molecule type" value="Genomic_DNA"/>
</dbReference>
<keyword evidence="2" id="KW-1277">Toxin-antitoxin system</keyword>
<evidence type="ECO:0000256" key="8">
    <source>
        <dbReference type="ARBA" id="ARBA00022842"/>
    </source>
</evidence>
<evidence type="ECO:0000256" key="9">
    <source>
        <dbReference type="ARBA" id="ARBA00038276"/>
    </source>
</evidence>
<keyword evidence="6" id="KW-0547">Nucleotide-binding</keyword>